<feature type="domain" description="CUB" evidence="14">
    <location>
        <begin position="763"/>
        <end position="871"/>
    </location>
</feature>
<feature type="domain" description="Sushi" evidence="15">
    <location>
        <begin position="3040"/>
        <end position="3099"/>
    </location>
</feature>
<reference evidence="17" key="1">
    <citation type="submission" date="2011-12" db="EMBL/GenBank/DDBJ databases">
        <title>The Draft Genome of Lepisosteus oculatus.</title>
        <authorList>
            <consortium name="The Broad Institute Genome Assembly &amp; Analysis Group"/>
            <consortium name="Computational R&amp;D Group"/>
            <consortium name="and Sequencing Platform"/>
            <person name="Di Palma F."/>
            <person name="Alfoldi J."/>
            <person name="Johnson J."/>
            <person name="Berlin A."/>
            <person name="Gnerre S."/>
            <person name="Jaffe D."/>
            <person name="MacCallum I."/>
            <person name="Young S."/>
            <person name="Walker B.J."/>
            <person name="Lander E.S."/>
            <person name="Lindblad-Toh K."/>
        </authorList>
    </citation>
    <scope>NUCLEOTIDE SEQUENCE [LARGE SCALE GENOMIC DNA]</scope>
</reference>
<comment type="similarity">
    <text evidence="9">Belongs to the CSMD family.</text>
</comment>
<feature type="domain" description="Sushi" evidence="15">
    <location>
        <begin position="1220"/>
        <end position="1280"/>
    </location>
</feature>
<feature type="domain" description="Sushi" evidence="15">
    <location>
        <begin position="2625"/>
        <end position="2682"/>
    </location>
</feature>
<accession>W5NJM6</accession>
<dbReference type="CDD" id="cd00041">
    <property type="entry name" value="CUB"/>
    <property type="match status" value="13"/>
</dbReference>
<feature type="disulfide bond" evidence="11">
    <location>
        <begin position="3128"/>
        <end position="3155"/>
    </location>
</feature>
<dbReference type="SMART" id="SM00042">
    <property type="entry name" value="CUB"/>
    <property type="match status" value="13"/>
</dbReference>
<feature type="domain" description="Sushi" evidence="15">
    <location>
        <begin position="2498"/>
        <end position="2559"/>
    </location>
</feature>
<feature type="domain" description="Sushi" evidence="15">
    <location>
        <begin position="2799"/>
        <end position="2861"/>
    </location>
</feature>
<dbReference type="EMBL" id="AHAT01001778">
    <property type="status" value="NOT_ANNOTATED_CDS"/>
    <property type="molecule type" value="Genomic_DNA"/>
</dbReference>
<dbReference type="Ensembl" id="ENSLOCT00000020871.1">
    <property type="protein sequence ID" value="ENSLOCP00000020835.1"/>
    <property type="gene ID" value="ENSLOCG00000016854.1"/>
</dbReference>
<evidence type="ECO:0000313" key="16">
    <source>
        <dbReference type="Ensembl" id="ENSLOCP00000020835.1"/>
    </source>
</evidence>
<feature type="domain" description="CUB" evidence="14">
    <location>
        <begin position="589"/>
        <end position="697"/>
    </location>
</feature>
<feature type="domain" description="Sushi" evidence="15">
    <location>
        <begin position="2435"/>
        <end position="2497"/>
    </location>
</feature>
<dbReference type="InterPro" id="IPR035914">
    <property type="entry name" value="Sperma_CUB_dom_sf"/>
</dbReference>
<keyword evidence="4" id="KW-0677">Repeat</keyword>
<comment type="caution">
    <text evidence="11">Lacks conserved residue(s) required for the propagation of feature annotation.</text>
</comment>
<reference evidence="16" key="2">
    <citation type="submission" date="2025-08" db="UniProtKB">
        <authorList>
            <consortium name="Ensembl"/>
        </authorList>
    </citation>
    <scope>IDENTIFICATION</scope>
</reference>
<dbReference type="PROSITE" id="PS01180">
    <property type="entry name" value="CUB"/>
    <property type="match status" value="13"/>
</dbReference>
<dbReference type="InterPro" id="IPR000859">
    <property type="entry name" value="CUB_dom"/>
</dbReference>
<feature type="domain" description="Sushi" evidence="15">
    <location>
        <begin position="2741"/>
        <end position="2798"/>
    </location>
</feature>
<dbReference type="EMBL" id="AHAT01001779">
    <property type="status" value="NOT_ANNOTATED_CDS"/>
    <property type="molecule type" value="Genomic_DNA"/>
</dbReference>
<keyword evidence="8" id="KW-0325">Glycoprotein</keyword>
<sequence>MRLSGFFLPPPIVSTGSILALWFTTDFAVSAQGFKAIYEVLPSHTCGNPGVIPKGVVHGSRYNIGDKIRYSCVTGNVLEGHAVLTCIVSPGSGASWDFPVPFCRAEGACGGTFRGTSGMISSPHFPSEYENNADCTWSILAEPGDTIALVFTEFQLEDRYDFLEISGTEAPSIWLTGMNLPSPVISSKNWLRLHFTSDSNHRRKGFHAQYQVSVVRLHHSKILEGLGKKINLCVWIMMNYLKPVGNTLAEKFEWFLHLLITQSSYQVLTAEFFFLMSKVPGSKAAGINTVKFCSKPSSQVFLRILNLMPMSSISVPTVKKAIELKSRGVKMLPSKDTNHKNTVLSQGGMAADICPDPGIPENGKRIGSDFQVGASIQFSCDDSYVLQGSKSITCQRVTETLAAWSDHRPICRARTCGSNLRGPKGFITSPNYPVQYENNAHCVWVITASDSEKVIKLAFEEFDLERGYDTLTVGDGGKIGDARRVLYVLSGTSVPDLIVSMSNQMWLHLQSDDSIGSQGFKAIYEEIDKGGCGDPGVPAYGKRTGSSFLHGDMLTFECQAAFELVGERTISCQQNNQWSGNKPSCVFSCFFNFTAPSGIILSPNYPDEYGNNMNCVWLIIAEPGSRIHLIFSDFDVEPQFDYLTVKDEGISEATTFGTFSGKDVPSQIASNGHIMRLEFQSDHSNTGRGFNITYTTFGQNECHDPGIPINGQRFGDRFLLGSSVSFSCDEGFIKTQGSESITCVMQDGNVVWNSAVPRCEAPCGGHLTAPAGVLLSPGWPGYYKDSLNCEWVIEARKDHAIKISFERFQTEVNYDTLEIRDGPANSSPLIGEYHGTQAPHFLISTSNHMYLLFTTDNSRSSVGFQIRYESIMMESDSCLDPGIPVNGKRHGNSFAIGSRVTFSCDQGYTLSDEEPLVCERSHQWNHALPSCDALCGGYIHGRSGTVLSPGFPDFYPNSLNCTWTIEVSHGKGVQLFFHTFHLEDSHDYLLITEDGSFTEPVARLTGSVLPPSIKAGLFGTFSAQLRFVSDFSMSYEGFNITFSEYNLEPCDDPGVPAYSRRIGFQFGVGDSLIFSCFPGYRLEGNNKITCLGGGRRVWSAPLPRCIAECGASSVGSEGTLLSPNYPSNYDNNHECIYQIETEKGKGIRLTATNFHLHDGDNLRVYDGKDSSSRLLGNFTKNDMYGVIINSTSNHLWLEFNSNGSGTDRGFRLTHSSFDLVKCEEPGTPNYGYKIQDEGHFADTFVVYSCNPGYTMHGSSVLTCLSGDRRVWDKPLPSCIAECGGHITGATSGRILSPGYPAPYDNNLHCTWSIEADSGKTISLHFIVFDTEVDHDILKVWDGPREGGILLKEWSGSSLPEDTHSTFNVLTLQFDSDYFISKSGFSIQFSTTTATTCNDPGTPQNGSRYGDSREPGDTITFQCDPGYQIQGAAQITCVQLNNRFFWQPDPPTCIATCGGNVTGPAGVILSPNYPQPYPPGKECDWRIKVNPDFVIALIFKSFNMEPSYDFLHIYEGEDSNGPLIGSFQGSQAPDRIESSGNSLFLAFRSDASLGMSGFAIEYKEKPREACFDPGNIMNGTRIGTDFKLGSTVTYQCDSGYTTVGPSTITCIIGSDGKPVWERILPTCKAPCGGQYTGSEGVVLSPNYPHNYTAGQTCLYSITVSGEFVVFGQFAYFQTAMNDSVELFDGASQNARLLSSLAGTHTGETLPLATSNQILLRFSAKSGASARGFHFVYQAVPRTSDTQCSSVPEPRYGRRIGSEFSAGSIVRFECNPGYFLQGSKAIKCYAVPNALAQWNDTIPTCVVPCSGNLTERRGTILSPGFPEPYGNSLNCVWRITVTEGAGIQIQVISFATEHNWDSLEIYDGGDMAAPKLGSFSGTTAPALLNSTSNQLYLHFHTDISVVAAGFHLEYKTVGLTTCPEPLVPANGIKTGDRFMVNDVVSFSCEPGYVLQGHSHISCMPGTVRRWNYPPPLCIARCGGTLTAMTDVILSPGFPGNYPGNLDCTWKILLPVGHGAHIQFVHFSTEDNHDFLEIRNGPHHTSSLIGQFSGNQLPPALLSTTHETVIHFYSDHSENRQGFKVSYQAYELQSCQDPSPFHNGYIINSDYNAGQSITFECYPGYVLIGHPVLTCQHGVNRRWNRPFPRCEAPCGYNVTAQNGTIYSPGYPNEYPNSQDCTWLITVPQGHGIYINFTLLQTEPVTDYIAVWDGPEENYPQLGVFSGNTALESAYSSFNQVLIRFHSDFSTSGFFVLNFHAYRLKKCPAPPSVEEAEFFSEDQDYEIGDIVKYQCFPGFTLVGSEELTCKLNSHLQFEGPPPSCEAQCPLNEERTASSGVILSPGYPKTYPNSQTCSWTIKVQTGYTISIYIEMFQSEKQFDELEIFDGPAGESPLLVALSGNHTTQLNFTSKTNQLYLRWSTDHATSKKGFKIRYTASYCSVNSVPRNGGVFNRTQGNAGSRLYYFCNAGYRLVGQSNTTCKLHQNGLYHWDSPVPLCQAVSCGIPGPPGNGTFHGNQYTVGSRVHYQCNEGYRLESTRSSTAVCQEEGTWSNRGQPPQCLPVECPNIETILSEHMVWRLISGSQNEYGAQIMLSCTPGYFLGGRRIVQCLANGTWSGSEEKAACKIISCGELPSPPNGNKIGTLSTFGATAIFTCNTGYTLAGSHVRECGANGLWTSSETRCLAGHCGSPEPITNGHISGDGFSYRDTVVYQCNLGFRLIGTSVRICQQDHKWSGKAPVCVPITCGHPGNPANGRTNGSEFNLNDIVNFTCNTGYLLHGAPRAQCRVNGQWNSALPMCRVVNCSDPGFVENAIRHPQQHYPESFSYRTSIMYHCKKGFYLLGSSVLSCQSNGFWDRSLPKCLPISCGDPGTPPNAVLSGKIFSNGAVVHYSCSRGRTLIGNATRVCQEDGRWSGSPPYCSGDSPGFCGDPGIPPHGSRLGDEFRTKSLLRFTCEAGYTLIGSAERTCLPNGSWSGAHPVCEAVSCGNPGTPAFGRIVHSDGILFSSSVTYSCWEGYKTSGLTTRHCTTNGTWTGSAPDCTVISCGDPGPIANGIYIGNEYAYNKTVHYHCNPGFIMEPAGSSALLCTKDGTWNQTKPTCRALSCGQPPAIHHGKVEGSDFQWGSSISYSCFEGYQLSTPAIVACEGTGTWRGDVPHCLPVLCGDPGTPAEGHAEGKSFTYRSEVTFYCKGPYILVGSSRRVCQADGTWSGIQPTCIDPAYNMCRDPGTPPFGIPIPSQGYEVGSKIFFKCRKNYHILGSTTRTCLENLTWSGIQPECISHACRQPETPSHVDVKAIDLPTLGYTLMYTCQAGFFLAGGSEHRTCKADGKWSGKPPICKVGPKVNDKTKGADSGVQKNKIHVPADVFSLNSGWKGFYEYLGRRQSATITVNWFNATTSKVNVTLLEHSGVQLRLSGIYKKEENHLLLKVYQVRGPIEIFFSKFKNDNWAMDGYVSAESDSNTFVYQGFIHGKDFGNFQLTRQGLITTDTDLSNPYYGTNSSSVAAAILVPFFALILSGFAFYLYKHRTRPKVQYNGYAGHENTNGQASFENPMYDTNMKPTEAKAVRFDTTLNTVCTVV</sequence>
<feature type="domain" description="CUB" evidence="14">
    <location>
        <begin position="935"/>
        <end position="1045"/>
    </location>
</feature>
<feature type="domain" description="CUB" evidence="14">
    <location>
        <begin position="2324"/>
        <end position="2435"/>
    </location>
</feature>
<feature type="domain" description="CUB" evidence="14">
    <location>
        <begin position="109"/>
        <end position="213"/>
    </location>
</feature>
<dbReference type="SMART" id="SM00032">
    <property type="entry name" value="CCP"/>
    <property type="match status" value="28"/>
</dbReference>
<evidence type="ECO:0000256" key="7">
    <source>
        <dbReference type="ARBA" id="ARBA00023157"/>
    </source>
</evidence>
<feature type="domain" description="Sushi" evidence="15">
    <location>
        <begin position="3219"/>
        <end position="3277"/>
    </location>
</feature>
<feature type="disulfide bond" evidence="11">
    <location>
        <begin position="3248"/>
        <end position="3275"/>
    </location>
</feature>
<keyword evidence="7 11" id="KW-1015">Disulfide bond</keyword>
<feature type="domain" description="Sushi" evidence="15">
    <location>
        <begin position="1394"/>
        <end position="1454"/>
    </location>
</feature>
<dbReference type="GO" id="GO:0016020">
    <property type="term" value="C:membrane"/>
    <property type="evidence" value="ECO:0007669"/>
    <property type="project" value="UniProtKB-SubCell"/>
</dbReference>
<dbReference type="EMBL" id="AHAT01001775">
    <property type="status" value="NOT_ANNOTATED_CDS"/>
    <property type="molecule type" value="Genomic_DNA"/>
</dbReference>
<dbReference type="FunFam" id="2.60.120.290:FF:000001">
    <property type="entry name" value="CUB and sushi domain-containing protein 3 isoform X1"/>
    <property type="match status" value="12"/>
</dbReference>
<dbReference type="EMBL" id="AHAT01001774">
    <property type="status" value="NOT_ANNOTATED_CDS"/>
    <property type="molecule type" value="Genomic_DNA"/>
</dbReference>
<evidence type="ECO:0000256" key="13">
    <source>
        <dbReference type="SAM" id="Phobius"/>
    </source>
</evidence>
<feature type="domain" description="Sushi" evidence="15">
    <location>
        <begin position="2261"/>
        <end position="2322"/>
    </location>
</feature>
<feature type="domain" description="Sushi" evidence="15">
    <location>
        <begin position="2560"/>
        <end position="2624"/>
    </location>
</feature>
<dbReference type="InterPro" id="IPR000436">
    <property type="entry name" value="Sushi_SCR_CCP_dom"/>
</dbReference>
<evidence type="ECO:0000259" key="15">
    <source>
        <dbReference type="PROSITE" id="PS50923"/>
    </source>
</evidence>
<feature type="domain" description="Sushi" evidence="15">
    <location>
        <begin position="700"/>
        <end position="761"/>
    </location>
</feature>
<feature type="transmembrane region" description="Helical" evidence="13">
    <location>
        <begin position="3500"/>
        <end position="3521"/>
    </location>
</feature>
<dbReference type="STRING" id="7918.ENSLOCP00000020835"/>
<feature type="disulfide bond" evidence="11">
    <location>
        <begin position="2769"/>
        <end position="2796"/>
    </location>
</feature>
<feature type="domain" description="Sushi" evidence="15">
    <location>
        <begin position="1567"/>
        <end position="1628"/>
    </location>
</feature>
<dbReference type="Gene3D" id="2.10.70.10">
    <property type="entry name" value="Complement Module, domain 1"/>
    <property type="match status" value="28"/>
</dbReference>
<comment type="subcellular location">
    <subcellularLocation>
        <location evidence="1">Membrane</location>
    </subcellularLocation>
</comment>
<evidence type="ECO:0000256" key="12">
    <source>
        <dbReference type="SAM" id="MobiDB-lite"/>
    </source>
</evidence>
<feature type="disulfide bond" evidence="11">
    <location>
        <begin position="3186"/>
        <end position="3213"/>
    </location>
</feature>
<feature type="domain" description="Sushi" evidence="15">
    <location>
        <begin position="3278"/>
        <end position="3337"/>
    </location>
</feature>
<feature type="domain" description="CUB" evidence="14">
    <location>
        <begin position="1282"/>
        <end position="1391"/>
    </location>
</feature>
<feature type="domain" description="CUB" evidence="14">
    <location>
        <begin position="2151"/>
        <end position="2262"/>
    </location>
</feature>
<dbReference type="EMBL" id="AHAT01001780">
    <property type="status" value="NOT_ANNOTATED_CDS"/>
    <property type="molecule type" value="Genomic_DNA"/>
</dbReference>
<feature type="domain" description="Sushi" evidence="15">
    <location>
        <begin position="352"/>
        <end position="413"/>
    </location>
</feature>
<feature type="domain" description="Sushi" evidence="15">
    <location>
        <begin position="3158"/>
        <end position="3215"/>
    </location>
</feature>
<feature type="disulfide bond" evidence="11">
    <location>
        <begin position="2832"/>
        <end position="2859"/>
    </location>
</feature>
<dbReference type="PANTHER" id="PTHR45656:SF3">
    <property type="entry name" value="CUB AND SUSHI DOMAIN-CONTAINING PROTEIN 1"/>
    <property type="match status" value="1"/>
</dbReference>
<dbReference type="PANTHER" id="PTHR45656">
    <property type="entry name" value="PROTEIN CBR-CLEC-78"/>
    <property type="match status" value="1"/>
</dbReference>
<protein>
    <submittedName>
        <fullName evidence="16">CUB and Sushi multiple domains 1</fullName>
    </submittedName>
</protein>
<feature type="disulfide bond" evidence="10">
    <location>
        <begin position="1282"/>
        <end position="1309"/>
    </location>
</feature>
<dbReference type="EMBL" id="AHAT01001776">
    <property type="status" value="NOT_ANNOTATED_CDS"/>
    <property type="molecule type" value="Genomic_DNA"/>
</dbReference>
<feature type="domain" description="Sushi" evidence="15">
    <location>
        <begin position="1918"/>
        <end position="1977"/>
    </location>
</feature>
<keyword evidence="3 13" id="KW-0812">Transmembrane</keyword>
<feature type="disulfide bond" evidence="11">
    <location>
        <begin position="2653"/>
        <end position="2680"/>
    </location>
</feature>
<keyword evidence="6 13" id="KW-0472">Membrane</keyword>
<feature type="disulfide bond" evidence="11">
    <location>
        <begin position="2890"/>
        <end position="2917"/>
    </location>
</feature>
<feature type="domain" description="Sushi" evidence="15">
    <location>
        <begin position="2683"/>
        <end position="2740"/>
    </location>
</feature>
<evidence type="ECO:0000256" key="4">
    <source>
        <dbReference type="ARBA" id="ARBA00022737"/>
    </source>
</evidence>
<feature type="domain" description="Sushi" evidence="15">
    <location>
        <begin position="3100"/>
        <end position="3157"/>
    </location>
</feature>
<dbReference type="CDD" id="cd00033">
    <property type="entry name" value="CCP"/>
    <property type="match status" value="28"/>
</dbReference>
<dbReference type="InParanoid" id="W5NJM6"/>
<dbReference type="SUPFAM" id="SSF57535">
    <property type="entry name" value="Complement control module/SCR domain"/>
    <property type="match status" value="28"/>
</dbReference>
<dbReference type="EMBL" id="AHAT01001781">
    <property type="status" value="NOT_ANNOTATED_CDS"/>
    <property type="molecule type" value="Genomic_DNA"/>
</dbReference>
<feature type="domain" description="Sushi" evidence="15">
    <location>
        <begin position="1048"/>
        <end position="1107"/>
    </location>
</feature>
<feature type="domain" description="Sushi" evidence="15">
    <location>
        <begin position="44"/>
        <end position="105"/>
    </location>
</feature>
<dbReference type="EMBL" id="AHAT01001777">
    <property type="status" value="NOT_ANNOTATED_CDS"/>
    <property type="molecule type" value="Genomic_DNA"/>
</dbReference>
<dbReference type="OMA" id="DLVNFTC"/>
<evidence type="ECO:0000256" key="1">
    <source>
        <dbReference type="ARBA" id="ARBA00004370"/>
    </source>
</evidence>
<feature type="domain" description="Sushi" evidence="15">
    <location>
        <begin position="530"/>
        <end position="587"/>
    </location>
</feature>
<feature type="disulfide bond" evidence="11">
    <location>
        <begin position="2711"/>
        <end position="2738"/>
    </location>
</feature>
<name>W5NJM6_LEPOC</name>
<keyword evidence="17" id="KW-1185">Reference proteome</keyword>
<dbReference type="PROSITE" id="PS50923">
    <property type="entry name" value="SUSHI"/>
    <property type="match status" value="28"/>
</dbReference>
<dbReference type="Pfam" id="PF00431">
    <property type="entry name" value="CUB"/>
    <property type="match status" value="13"/>
</dbReference>
<dbReference type="Bgee" id="ENSLOCG00000016854">
    <property type="expression patterns" value="Expressed in brain and 4 other cell types or tissues"/>
</dbReference>
<keyword evidence="2 11" id="KW-0768">Sushi</keyword>
<evidence type="ECO:0000313" key="17">
    <source>
        <dbReference type="Proteomes" id="UP000018468"/>
    </source>
</evidence>
<dbReference type="SUPFAM" id="SSF49854">
    <property type="entry name" value="Spermadhesin, CUB domain"/>
    <property type="match status" value="14"/>
</dbReference>
<organism evidence="16 17">
    <name type="scientific">Lepisosteus oculatus</name>
    <name type="common">Spotted gar</name>
    <dbReference type="NCBI Taxonomy" id="7918"/>
    <lineage>
        <taxon>Eukaryota</taxon>
        <taxon>Metazoa</taxon>
        <taxon>Chordata</taxon>
        <taxon>Craniata</taxon>
        <taxon>Vertebrata</taxon>
        <taxon>Euteleostomi</taxon>
        <taxon>Actinopterygii</taxon>
        <taxon>Neopterygii</taxon>
        <taxon>Holostei</taxon>
        <taxon>Semionotiformes</taxon>
        <taxon>Lepisosteidae</taxon>
        <taxon>Lepisosteus</taxon>
    </lineage>
</organism>
<feature type="domain" description="Sushi" evidence="15">
    <location>
        <begin position="2923"/>
        <end position="2980"/>
    </location>
</feature>
<feature type="domain" description="CUB" evidence="14">
    <location>
        <begin position="1807"/>
        <end position="1915"/>
    </location>
</feature>
<dbReference type="Gene3D" id="2.60.120.290">
    <property type="entry name" value="Spermadhesin, CUB domain"/>
    <property type="match status" value="13"/>
</dbReference>
<dbReference type="GeneTree" id="ENSGT00940000155701"/>
<feature type="domain" description="CUB" evidence="14">
    <location>
        <begin position="1109"/>
        <end position="1217"/>
    </location>
</feature>
<reference evidence="16" key="3">
    <citation type="submission" date="2025-09" db="UniProtKB">
        <authorList>
            <consortium name="Ensembl"/>
        </authorList>
    </citation>
    <scope>IDENTIFICATION</scope>
</reference>
<feature type="domain" description="CUB" evidence="14">
    <location>
        <begin position="416"/>
        <end position="527"/>
    </location>
</feature>
<feature type="domain" description="CUB" evidence="14">
    <location>
        <begin position="1456"/>
        <end position="1564"/>
    </location>
</feature>
<feature type="disulfide bond" evidence="11">
    <location>
        <begin position="3010"/>
        <end position="3037"/>
    </location>
</feature>
<evidence type="ECO:0000259" key="14">
    <source>
        <dbReference type="PROSITE" id="PS01180"/>
    </source>
</evidence>
<dbReference type="Proteomes" id="UP000018468">
    <property type="component" value="Linkage group LG16"/>
</dbReference>
<dbReference type="InterPro" id="IPR035976">
    <property type="entry name" value="Sushi/SCR/CCP_sf"/>
</dbReference>
<evidence type="ECO:0000256" key="9">
    <source>
        <dbReference type="ARBA" id="ARBA00061013"/>
    </source>
</evidence>
<feature type="disulfide bond" evidence="11">
    <location>
        <begin position="558"/>
        <end position="585"/>
    </location>
</feature>
<dbReference type="FunFam" id="2.10.70.10:FF:000002">
    <property type="entry name" value="CUB and Sushi multiple domains 3"/>
    <property type="match status" value="10"/>
</dbReference>
<dbReference type="InterPro" id="IPR051277">
    <property type="entry name" value="SEZ6_CSMD_C4BPB_Regulators"/>
</dbReference>
<feature type="domain" description="Sushi" evidence="15">
    <location>
        <begin position="876"/>
        <end position="933"/>
    </location>
</feature>
<feature type="region of interest" description="Disordered" evidence="12">
    <location>
        <begin position="1393"/>
        <end position="1414"/>
    </location>
</feature>
<feature type="compositionally biased region" description="Polar residues" evidence="12">
    <location>
        <begin position="1393"/>
        <end position="1406"/>
    </location>
</feature>
<feature type="domain" description="Sushi" evidence="15">
    <location>
        <begin position="2981"/>
        <end position="3039"/>
    </location>
</feature>
<feature type="domain" description="Sushi" evidence="15">
    <location>
        <begin position="2090"/>
        <end position="2149"/>
    </location>
</feature>
<feature type="domain" description="CUB" evidence="14">
    <location>
        <begin position="1630"/>
        <end position="1738"/>
    </location>
</feature>
<dbReference type="FunFam" id="2.10.70.10:FF:000047">
    <property type="entry name" value="CUB and Sushi multiple domains 3"/>
    <property type="match status" value="1"/>
</dbReference>
<evidence type="ECO:0000256" key="8">
    <source>
        <dbReference type="ARBA" id="ARBA00023180"/>
    </source>
</evidence>
<dbReference type="eggNOG" id="KOG4297">
    <property type="taxonomic scope" value="Eukaryota"/>
</dbReference>
<evidence type="ECO:0000256" key="6">
    <source>
        <dbReference type="ARBA" id="ARBA00023136"/>
    </source>
</evidence>
<keyword evidence="5 13" id="KW-1133">Transmembrane helix</keyword>
<dbReference type="FunFam" id="2.10.70.10:FF:000011">
    <property type="entry name" value="CUB and sushi domain-containing protein 3 isoform A"/>
    <property type="match status" value="5"/>
</dbReference>
<evidence type="ECO:0000256" key="10">
    <source>
        <dbReference type="PROSITE-ProRule" id="PRU00059"/>
    </source>
</evidence>
<feature type="disulfide bond" evidence="11">
    <location>
        <begin position="904"/>
        <end position="931"/>
    </location>
</feature>
<dbReference type="Pfam" id="PF00084">
    <property type="entry name" value="Sushi"/>
    <property type="match status" value="28"/>
</dbReference>
<feature type="disulfide bond" evidence="11">
    <location>
        <begin position="2951"/>
        <end position="2978"/>
    </location>
</feature>
<feature type="domain" description="Sushi" evidence="15">
    <location>
        <begin position="1744"/>
        <end position="1805"/>
    </location>
</feature>
<feature type="domain" description="Sushi" evidence="15">
    <location>
        <begin position="2862"/>
        <end position="2919"/>
    </location>
</feature>
<evidence type="ECO:0000256" key="5">
    <source>
        <dbReference type="ARBA" id="ARBA00022989"/>
    </source>
</evidence>
<evidence type="ECO:0000256" key="3">
    <source>
        <dbReference type="ARBA" id="ARBA00022692"/>
    </source>
</evidence>
<evidence type="ECO:0000256" key="2">
    <source>
        <dbReference type="ARBA" id="ARBA00022659"/>
    </source>
</evidence>
<feature type="domain" description="CUB" evidence="14">
    <location>
        <begin position="1979"/>
        <end position="2087"/>
    </location>
</feature>
<proteinExistence type="inferred from homology"/>
<evidence type="ECO:0000256" key="11">
    <source>
        <dbReference type="PROSITE-ProRule" id="PRU00302"/>
    </source>
</evidence>